<dbReference type="OrthoDB" id="10033417at2759"/>
<dbReference type="Proteomes" id="UP000681967">
    <property type="component" value="Unassembled WGS sequence"/>
</dbReference>
<evidence type="ECO:0000313" key="3">
    <source>
        <dbReference type="EMBL" id="CAF1651917.1"/>
    </source>
</evidence>
<evidence type="ECO:0000313" key="7">
    <source>
        <dbReference type="Proteomes" id="UP000663855"/>
    </source>
</evidence>
<dbReference type="EMBL" id="CAJOBJ010001865">
    <property type="protein sequence ID" value="CAF3900285.1"/>
    <property type="molecule type" value="Genomic_DNA"/>
</dbReference>
<keyword evidence="1" id="KW-0472">Membrane</keyword>
<comment type="caution">
    <text evidence="2">The sequence shown here is derived from an EMBL/GenBank/DDBJ whole genome shotgun (WGS) entry which is preliminary data.</text>
</comment>
<keyword evidence="1" id="KW-0812">Transmembrane</keyword>
<dbReference type="Gene3D" id="1.10.287.110">
    <property type="entry name" value="DnaJ domain"/>
    <property type="match status" value="1"/>
</dbReference>
<dbReference type="Proteomes" id="UP000681720">
    <property type="component" value="Unassembled WGS sequence"/>
</dbReference>
<organism evidence="2 7">
    <name type="scientific">Rotaria magnacalcarata</name>
    <dbReference type="NCBI Taxonomy" id="392030"/>
    <lineage>
        <taxon>Eukaryota</taxon>
        <taxon>Metazoa</taxon>
        <taxon>Spiralia</taxon>
        <taxon>Gnathifera</taxon>
        <taxon>Rotifera</taxon>
        <taxon>Eurotatoria</taxon>
        <taxon>Bdelloidea</taxon>
        <taxon>Philodinida</taxon>
        <taxon>Philodinidae</taxon>
        <taxon>Rotaria</taxon>
    </lineage>
</organism>
<evidence type="ECO:0000313" key="6">
    <source>
        <dbReference type="EMBL" id="CAF3900285.1"/>
    </source>
</evidence>
<dbReference type="EMBL" id="CAJNOV010017171">
    <property type="protein sequence ID" value="CAF1600942.1"/>
    <property type="molecule type" value="Genomic_DNA"/>
</dbReference>
<dbReference type="Proteomes" id="UP000663855">
    <property type="component" value="Unassembled WGS sequence"/>
</dbReference>
<proteinExistence type="predicted"/>
<dbReference type="EMBL" id="CAJNOW010016708">
    <property type="protein sequence ID" value="CAF1651917.1"/>
    <property type="molecule type" value="Genomic_DNA"/>
</dbReference>
<feature type="transmembrane region" description="Helical" evidence="1">
    <location>
        <begin position="580"/>
        <end position="600"/>
    </location>
</feature>
<evidence type="ECO:0000256" key="1">
    <source>
        <dbReference type="SAM" id="Phobius"/>
    </source>
</evidence>
<dbReference type="EMBL" id="CAJOBH010002056">
    <property type="protein sequence ID" value="CAF3887644.1"/>
    <property type="molecule type" value="Genomic_DNA"/>
</dbReference>
<dbReference type="SUPFAM" id="SSF56399">
    <property type="entry name" value="ADP-ribosylation"/>
    <property type="match status" value="1"/>
</dbReference>
<evidence type="ECO:0000313" key="5">
    <source>
        <dbReference type="EMBL" id="CAF3887644.1"/>
    </source>
</evidence>
<dbReference type="CDD" id="cd06257">
    <property type="entry name" value="DnaJ"/>
    <property type="match status" value="1"/>
</dbReference>
<feature type="transmembrane region" description="Helical" evidence="1">
    <location>
        <begin position="548"/>
        <end position="568"/>
    </location>
</feature>
<keyword evidence="1" id="KW-1133">Transmembrane helix</keyword>
<dbReference type="InterPro" id="IPR036869">
    <property type="entry name" value="J_dom_sf"/>
</dbReference>
<dbReference type="SUPFAM" id="SSF46565">
    <property type="entry name" value="Chaperone J-domain"/>
    <property type="match status" value="1"/>
</dbReference>
<reference evidence="2" key="1">
    <citation type="submission" date="2021-02" db="EMBL/GenBank/DDBJ databases">
        <authorList>
            <person name="Nowell W R."/>
        </authorList>
    </citation>
    <scope>NUCLEOTIDE SEQUENCE</scope>
</reference>
<gene>
    <name evidence="5" type="ORF">BYL167_LOCUS7783</name>
    <name evidence="2" type="ORF">CJN711_LOCUS35183</name>
    <name evidence="6" type="ORF">GIL414_LOCUS6519</name>
    <name evidence="3" type="ORF">KQP761_LOCUS30157</name>
    <name evidence="4" type="ORF">MBJ925_LOCUS33872</name>
</gene>
<dbReference type="Proteomes" id="UP000663834">
    <property type="component" value="Unassembled WGS sequence"/>
</dbReference>
<dbReference type="Gene3D" id="3.90.176.10">
    <property type="entry name" value="Toxin ADP-ribosyltransferase, Chain A, domain 1"/>
    <property type="match status" value="1"/>
</dbReference>
<sequence length="803" mass="92098">MSQERKIFEQILYNQVLTIPEWQVFSSVLFDAGICSINALIATNEQSLNNLKIPQAPLDLLKDFQKQLKYVGQRTRDMNSFSQPLNENSIIRDYFFLPCFSPVDYIPAMTDKEDQIKNATQKVNSTGTGNLTRHQAIMIALYCQEGRSQDVSFYYILNRALRERNDDFLSFLPSLYLLDSGLRSLPPINKTTWRGQNRAPDLSKFIVDNVVCFTGICSTTEDKSATLAFMERTPPKGVVHSRTLFKLNMTQGYSIQRWSSMSHEQEIVAGFCSRWKVLKVNCDHLEDFDYIENYLCNVYIELQQLDYEPLFDTTSNTVCGLHLLSKIDTSRLPIIPTDDFKLQFVNMFNSLMNDTAKEILKEKLGDLWNTEENRFRGDVTESEAMESVVNKVLMRSQELRTYLTRSETNIRQCLIICQQNQIYSTLQLIYEKENEDRTIEKLQKLGFSAVDSEKIYNNEGDKKMLQTLYVSVNGLQGDSENPRNVTQWLADNRMKHYVWRDGMMMGIFQAIQAVFNMTGCCMNNFTCCEEVCRFTYKTSGVIVQRGDIIIAIAIASVHLSGYLIQWWYGDITFKQLFKSIVVTMPSMAVGFVAAMIALAFGPVGIAGVLISSVTAAIVGGGSEVLIRMLVESLFPDGYIEEANAKRLLYHKALKALNCTEDSSCREVQTQYRQLAQLYYPKRHKNKSARDATDNDMENFNRILAAYEIIQTYRSTLDAACKRLKIPRDSLSKETFEYWKTVDRKSIRDSVEIQKSFEILDMHLNYTKKSLSWLRKKLNIHDAGNLAAEIHELSNLVMGSTTKM</sequence>
<protein>
    <submittedName>
        <fullName evidence="2">Uncharacterized protein</fullName>
    </submittedName>
</protein>
<dbReference type="EMBL" id="CAJNRE010018652">
    <property type="protein sequence ID" value="CAF2172121.1"/>
    <property type="molecule type" value="Genomic_DNA"/>
</dbReference>
<evidence type="ECO:0000313" key="2">
    <source>
        <dbReference type="EMBL" id="CAF1600942.1"/>
    </source>
</evidence>
<accession>A0A816AWB5</accession>
<name>A0A816AWB5_9BILA</name>
<evidence type="ECO:0000313" key="4">
    <source>
        <dbReference type="EMBL" id="CAF2172121.1"/>
    </source>
</evidence>
<dbReference type="AlphaFoldDB" id="A0A816AWB5"/>
<dbReference type="Proteomes" id="UP000663824">
    <property type="component" value="Unassembled WGS sequence"/>
</dbReference>
<dbReference type="InterPro" id="IPR001623">
    <property type="entry name" value="DnaJ_domain"/>
</dbReference>